<dbReference type="Proteomes" id="UP000189883">
    <property type="component" value="Chromosome"/>
</dbReference>
<name>A0A1S7DPF6_RIEAN</name>
<dbReference type="RefSeq" id="WP_079206225.1">
    <property type="nucleotide sequence ID" value="NZ_CP011859.1"/>
</dbReference>
<gene>
    <name evidence="1" type="ORF">AB406_0039</name>
</gene>
<evidence type="ECO:0008006" key="3">
    <source>
        <dbReference type="Google" id="ProtNLM"/>
    </source>
</evidence>
<evidence type="ECO:0000313" key="1">
    <source>
        <dbReference type="EMBL" id="AQY21005.1"/>
    </source>
</evidence>
<evidence type="ECO:0000313" key="2">
    <source>
        <dbReference type="Proteomes" id="UP000189883"/>
    </source>
</evidence>
<dbReference type="AlphaFoldDB" id="A0A1S7DPF6"/>
<dbReference type="EMBL" id="CP011859">
    <property type="protein sequence ID" value="AQY21005.1"/>
    <property type="molecule type" value="Genomic_DNA"/>
</dbReference>
<accession>A0A1S7DPF6</accession>
<organism evidence="1 2">
    <name type="scientific">Riemerella anatipestifer</name>
    <name type="common">Moraxella anatipestifer</name>
    <dbReference type="NCBI Taxonomy" id="34085"/>
    <lineage>
        <taxon>Bacteria</taxon>
        <taxon>Pseudomonadati</taxon>
        <taxon>Bacteroidota</taxon>
        <taxon>Flavobacteriia</taxon>
        <taxon>Flavobacteriales</taxon>
        <taxon>Weeksellaceae</taxon>
        <taxon>Riemerella</taxon>
    </lineage>
</organism>
<proteinExistence type="predicted"/>
<sequence>MKRLYNKLLELLKEIPELKYIDLNFGQIMEEKPPLAYPAVLINIGVNSTDTFHDIFQQFNAEFTLSLVVKASDTSSLTEDQRREQALAYLDLSEKIYSKLQGYEDVHFEAFAFKSATEQNLRKGLKIVALRYSCGWKQEATKS</sequence>
<reference evidence="1 2" key="1">
    <citation type="submission" date="2015-06" db="EMBL/GenBank/DDBJ databases">
        <title>R. anatipestifer strain HXb2 is the most virulent strain so far, and the genome sequence would help us uncover the pathogenesis.</title>
        <authorList>
            <person name="Hu Q."/>
            <person name="Qi J."/>
            <person name="Bo H."/>
            <person name="Liu G."/>
            <person name="Tao M."/>
            <person name="Ding Y."/>
            <person name="Xue Y."/>
        </authorList>
    </citation>
    <scope>NUCLEOTIDE SEQUENCE [LARGE SCALE GENOMIC DNA]</scope>
    <source>
        <strain evidence="1 2">HXb2</strain>
    </source>
</reference>
<protein>
    <recommendedName>
        <fullName evidence="3">DUF3168 domain-containing protein</fullName>
    </recommendedName>
</protein>